<comment type="caution">
    <text evidence="1">The sequence shown here is derived from an EMBL/GenBank/DDBJ whole genome shotgun (WGS) entry which is preliminary data.</text>
</comment>
<evidence type="ECO:0008006" key="3">
    <source>
        <dbReference type="Google" id="ProtNLM"/>
    </source>
</evidence>
<evidence type="ECO:0000313" key="2">
    <source>
        <dbReference type="Proteomes" id="UP000541810"/>
    </source>
</evidence>
<evidence type="ECO:0000313" key="1">
    <source>
        <dbReference type="EMBL" id="MBB6430378.1"/>
    </source>
</evidence>
<dbReference type="Proteomes" id="UP000541810">
    <property type="component" value="Unassembled WGS sequence"/>
</dbReference>
<dbReference type="RefSeq" id="WP_184677897.1">
    <property type="nucleotide sequence ID" value="NZ_JACHGY010000001.1"/>
</dbReference>
<protein>
    <recommendedName>
        <fullName evidence="3">Motility protein</fullName>
    </recommendedName>
</protein>
<reference evidence="1 2" key="1">
    <citation type="submission" date="2020-08" db="EMBL/GenBank/DDBJ databases">
        <title>Genomic Encyclopedia of Type Strains, Phase IV (KMG-IV): sequencing the most valuable type-strain genomes for metagenomic binning, comparative biology and taxonomic classification.</title>
        <authorList>
            <person name="Goeker M."/>
        </authorList>
    </citation>
    <scope>NUCLEOTIDE SEQUENCE [LARGE SCALE GENOMIC DNA]</scope>
    <source>
        <strain evidence="1 2">DSM 103725</strain>
    </source>
</reference>
<gene>
    <name evidence="1" type="ORF">HNQ40_002184</name>
</gene>
<dbReference type="InterPro" id="IPR025906">
    <property type="entry name" value="YjfB_motility"/>
</dbReference>
<organism evidence="1 2">
    <name type="scientific">Algisphaera agarilytica</name>
    <dbReference type="NCBI Taxonomy" id="1385975"/>
    <lineage>
        <taxon>Bacteria</taxon>
        <taxon>Pseudomonadati</taxon>
        <taxon>Planctomycetota</taxon>
        <taxon>Phycisphaerae</taxon>
        <taxon>Phycisphaerales</taxon>
        <taxon>Phycisphaeraceae</taxon>
        <taxon>Algisphaera</taxon>
    </lineage>
</organism>
<keyword evidence="2" id="KW-1185">Reference proteome</keyword>
<name>A0A7X0H770_9BACT</name>
<dbReference type="Pfam" id="PF14070">
    <property type="entry name" value="YjfB_motility"/>
    <property type="match status" value="1"/>
</dbReference>
<proteinExistence type="predicted"/>
<sequence length="67" mass="6656">MSSFSAADASALTQSTIAAEVSMAVAKKSLDHQKQQGAAALSLLDAASQIAAQPIDPSKGLAIDVTG</sequence>
<dbReference type="EMBL" id="JACHGY010000001">
    <property type="protein sequence ID" value="MBB6430378.1"/>
    <property type="molecule type" value="Genomic_DNA"/>
</dbReference>
<dbReference type="AlphaFoldDB" id="A0A7X0H770"/>
<accession>A0A7X0H770</accession>